<feature type="binding site" evidence="8">
    <location>
        <begin position="94"/>
        <end position="101"/>
    </location>
    <ligand>
        <name>ATP</name>
        <dbReference type="ChEBI" id="CHEBI:30616"/>
    </ligand>
</feature>
<dbReference type="STRING" id="50429.A0A2B4SPP6"/>
<dbReference type="GO" id="GO:0003777">
    <property type="term" value="F:microtubule motor activity"/>
    <property type="evidence" value="ECO:0007669"/>
    <property type="project" value="InterPro"/>
</dbReference>
<feature type="compositionally biased region" description="Low complexity" evidence="9">
    <location>
        <begin position="765"/>
        <end position="781"/>
    </location>
</feature>
<dbReference type="SMART" id="SM00129">
    <property type="entry name" value="KISc"/>
    <property type="match status" value="1"/>
</dbReference>
<feature type="compositionally biased region" description="Polar residues" evidence="9">
    <location>
        <begin position="750"/>
        <end position="764"/>
    </location>
</feature>
<feature type="compositionally biased region" description="Low complexity" evidence="9">
    <location>
        <begin position="837"/>
        <end position="847"/>
    </location>
</feature>
<feature type="compositionally biased region" description="Low complexity" evidence="9">
    <location>
        <begin position="918"/>
        <end position="934"/>
    </location>
</feature>
<evidence type="ECO:0000256" key="1">
    <source>
        <dbReference type="ARBA" id="ARBA00004245"/>
    </source>
</evidence>
<evidence type="ECO:0000256" key="3">
    <source>
        <dbReference type="ARBA" id="ARBA00022741"/>
    </source>
</evidence>
<dbReference type="GO" id="GO:0008017">
    <property type="term" value="F:microtubule binding"/>
    <property type="evidence" value="ECO:0007669"/>
    <property type="project" value="InterPro"/>
</dbReference>
<feature type="compositionally biased region" description="Polar residues" evidence="9">
    <location>
        <begin position="552"/>
        <end position="580"/>
    </location>
</feature>
<feature type="region of interest" description="Disordered" evidence="9">
    <location>
        <begin position="504"/>
        <end position="530"/>
    </location>
</feature>
<dbReference type="InterPro" id="IPR036961">
    <property type="entry name" value="Kinesin_motor_dom_sf"/>
</dbReference>
<sequence length="1047" mass="117731">MANIKVFARLKPCQNINQELISFEDEAICIQSRRREVASHSISSGSSNLPESIRFRFTQVFGTESSQRYVFDVAAKDIVKGFMEGYNGTIFAYGQTGAGKTYTIQGGSDSVTSFNNHGIISQSLSMIFEYIAQVENEMISIHVSFMEIYKEVAFDLLGSIPNKDAGKTNQVLVRMAGNGVCHLHGISHHPAQTLEEAARFYQLGMANRKTAKTSDNKRSSRSHMVFSIKMLRQQPGEEIFLRSKLILVDLAGSEQVWKTGVDRNQISDSKYINPSLHHLETVIIALQKFNMRCTRKKQTGKCLSRSSSTIMQQTRGAELIPKPALSAKLKSASAFELGKESVLSHVTDHDQTHVPYRNSLLTTLLQDSLGGNCNTAMIAALSLEEENLPETIATCRVAQRVARILNKPVRNEEIDKNMVIRRLQTTLAQLHLELANYKKQNKFLSLPLDHQNCLSVEEECVEVMQAFLAGGIRDPVSHGIDTPTKFRTSLRYLRQVLGEVRMQSLDDKDSGVRTRSEPATPLTSEGENDKHFVSSFINKLPFPIGDLSQHRSSITTQESGISFTTEREGPTTNGKESSIPDQPDRKPRQPKPDISQPCTQTGLHKTRQRRKLHQKDGTDQVVEHKNVTVAELELEKETLWDKSKTFTSRLVDQRARLVMMSRQGNPPEELENEKIVEFQLERKKREVESKLSLVIKKLADLKYTEQLRQQSQTKQCHQLPANTVDELKLKEQSARQKLLSRRKQMKSFVFPSSTQSHQRAPSTASFCSGIVDDSSSSRPSSTTLQRPECVGGYPCHITSSSSISSSPTSHCRVLRGKSSSSSRATSCCSRHTWRMPSCSQSSFSKGGDSSKRKLPSRDVKCGTLENASKACSLVQYMTNSHRALYHKSSFPRRLDSDGFCNLRGTKRFQKTESKKRLSPVNNEPNSSRSPSSVPLQLDGQVANLSEMNRIITIPPDKIVPERVSVAFDHTDHNDEKDKLVSLGNFQEMGPGETSASKPREATNLPSLIFLKRKQRDRVMKIREFVNAAEVIQRTWRTHKRKKKEERS</sequence>
<evidence type="ECO:0000256" key="2">
    <source>
        <dbReference type="ARBA" id="ARBA00022701"/>
    </source>
</evidence>
<name>A0A2B4SPP6_STYPI</name>
<organism evidence="11 12">
    <name type="scientific">Stylophora pistillata</name>
    <name type="common">Smooth cauliflower coral</name>
    <dbReference type="NCBI Taxonomy" id="50429"/>
    <lineage>
        <taxon>Eukaryota</taxon>
        <taxon>Metazoa</taxon>
        <taxon>Cnidaria</taxon>
        <taxon>Anthozoa</taxon>
        <taxon>Hexacorallia</taxon>
        <taxon>Scleractinia</taxon>
        <taxon>Astrocoeniina</taxon>
        <taxon>Pocilloporidae</taxon>
        <taxon>Stylophora</taxon>
    </lineage>
</organism>
<keyword evidence="6 8" id="KW-0505">Motor protein</keyword>
<feature type="region of interest" description="Disordered" evidence="9">
    <location>
        <begin position="799"/>
        <end position="856"/>
    </location>
</feature>
<evidence type="ECO:0000256" key="4">
    <source>
        <dbReference type="ARBA" id="ARBA00022840"/>
    </source>
</evidence>
<evidence type="ECO:0000256" key="8">
    <source>
        <dbReference type="PROSITE-ProRule" id="PRU00283"/>
    </source>
</evidence>
<dbReference type="AlphaFoldDB" id="A0A2B4SPP6"/>
<dbReference type="InterPro" id="IPR001752">
    <property type="entry name" value="Kinesin_motor_dom"/>
</dbReference>
<feature type="compositionally biased region" description="Basic and acidic residues" evidence="9">
    <location>
        <begin position="582"/>
        <end position="591"/>
    </location>
</feature>
<dbReference type="InterPro" id="IPR027417">
    <property type="entry name" value="P-loop_NTPase"/>
</dbReference>
<comment type="caution">
    <text evidence="11">The sequence shown here is derived from an EMBL/GenBank/DDBJ whole genome shotgun (WGS) entry which is preliminary data.</text>
</comment>
<dbReference type="OrthoDB" id="5988790at2759"/>
<evidence type="ECO:0000256" key="5">
    <source>
        <dbReference type="ARBA" id="ARBA00023054"/>
    </source>
</evidence>
<proteinExistence type="inferred from homology"/>
<dbReference type="GO" id="GO:0007018">
    <property type="term" value="P:microtubule-based movement"/>
    <property type="evidence" value="ECO:0007669"/>
    <property type="project" value="InterPro"/>
</dbReference>
<protein>
    <submittedName>
        <fullName evidence="11">Kinesin-like protein KIF6</fullName>
    </submittedName>
</protein>
<evidence type="ECO:0000256" key="9">
    <source>
        <dbReference type="SAM" id="MobiDB-lite"/>
    </source>
</evidence>
<evidence type="ECO:0000313" key="11">
    <source>
        <dbReference type="EMBL" id="PFX30850.1"/>
    </source>
</evidence>
<reference evidence="12" key="1">
    <citation type="journal article" date="2017" name="bioRxiv">
        <title>Comparative analysis of the genomes of Stylophora pistillata and Acropora digitifera provides evidence for extensive differences between species of corals.</title>
        <authorList>
            <person name="Voolstra C.R."/>
            <person name="Li Y."/>
            <person name="Liew Y.J."/>
            <person name="Baumgarten S."/>
            <person name="Zoccola D."/>
            <person name="Flot J.-F."/>
            <person name="Tambutte S."/>
            <person name="Allemand D."/>
            <person name="Aranda M."/>
        </authorList>
    </citation>
    <scope>NUCLEOTIDE SEQUENCE [LARGE SCALE GENOMIC DNA]</scope>
</reference>
<dbReference type="EMBL" id="LSMT01000044">
    <property type="protein sequence ID" value="PFX30850.1"/>
    <property type="molecule type" value="Genomic_DNA"/>
</dbReference>
<dbReference type="Pfam" id="PF00225">
    <property type="entry name" value="Kinesin"/>
    <property type="match status" value="2"/>
</dbReference>
<dbReference type="InterPro" id="IPR019821">
    <property type="entry name" value="Kinesin_motor_CS"/>
</dbReference>
<dbReference type="GO" id="GO:0005524">
    <property type="term" value="F:ATP binding"/>
    <property type="evidence" value="ECO:0007669"/>
    <property type="project" value="UniProtKB-UniRule"/>
</dbReference>
<dbReference type="Proteomes" id="UP000225706">
    <property type="component" value="Unassembled WGS sequence"/>
</dbReference>
<dbReference type="PANTHER" id="PTHR47968:SF36">
    <property type="entry name" value="KINESIN HEAVY CHAIN ISOFORM X1"/>
    <property type="match status" value="1"/>
</dbReference>
<evidence type="ECO:0000259" key="10">
    <source>
        <dbReference type="PROSITE" id="PS50067"/>
    </source>
</evidence>
<dbReference type="PRINTS" id="PR00380">
    <property type="entry name" value="KINESINHEAVY"/>
</dbReference>
<comment type="similarity">
    <text evidence="8">Belongs to the TRAFAC class myosin-kinesin ATPase superfamily. Kinesin family.</text>
</comment>
<dbReference type="SUPFAM" id="SSF52540">
    <property type="entry name" value="P-loop containing nucleoside triphosphate hydrolases"/>
    <property type="match status" value="1"/>
</dbReference>
<feature type="region of interest" description="Disordered" evidence="9">
    <location>
        <begin position="552"/>
        <end position="622"/>
    </location>
</feature>
<comment type="subcellular location">
    <subcellularLocation>
        <location evidence="1">Cytoplasm</location>
        <location evidence="1">Cytoskeleton</location>
    </subcellularLocation>
</comment>
<dbReference type="InterPro" id="IPR027640">
    <property type="entry name" value="Kinesin-like_fam"/>
</dbReference>
<accession>A0A2B4SPP6</accession>
<keyword evidence="7" id="KW-0206">Cytoskeleton</keyword>
<evidence type="ECO:0000256" key="6">
    <source>
        <dbReference type="ARBA" id="ARBA00023175"/>
    </source>
</evidence>
<feature type="region of interest" description="Disordered" evidence="9">
    <location>
        <begin position="910"/>
        <end position="935"/>
    </location>
</feature>
<feature type="compositionally biased region" description="Basic residues" evidence="9">
    <location>
        <begin position="604"/>
        <end position="613"/>
    </location>
</feature>
<keyword evidence="2" id="KW-0493">Microtubule</keyword>
<feature type="compositionally biased region" description="Low complexity" evidence="9">
    <location>
        <begin position="818"/>
        <end position="830"/>
    </location>
</feature>
<keyword evidence="5" id="KW-0175">Coiled coil</keyword>
<dbReference type="PROSITE" id="PS00411">
    <property type="entry name" value="KINESIN_MOTOR_1"/>
    <property type="match status" value="1"/>
</dbReference>
<gene>
    <name evidence="11" type="primary">KIF6</name>
    <name evidence="11" type="ORF">AWC38_SpisGene4346</name>
</gene>
<keyword evidence="7" id="KW-0963">Cytoplasm</keyword>
<keyword evidence="3 8" id="KW-0547">Nucleotide-binding</keyword>
<dbReference type="GO" id="GO:0005874">
    <property type="term" value="C:microtubule"/>
    <property type="evidence" value="ECO:0007669"/>
    <property type="project" value="UniProtKB-KW"/>
</dbReference>
<dbReference type="Gene3D" id="3.40.850.10">
    <property type="entry name" value="Kinesin motor domain"/>
    <property type="match status" value="1"/>
</dbReference>
<dbReference type="PANTHER" id="PTHR47968">
    <property type="entry name" value="CENTROMERE PROTEIN E"/>
    <property type="match status" value="1"/>
</dbReference>
<feature type="compositionally biased region" description="Low complexity" evidence="9">
    <location>
        <begin position="799"/>
        <end position="811"/>
    </location>
</feature>
<keyword evidence="12" id="KW-1185">Reference proteome</keyword>
<evidence type="ECO:0000313" key="12">
    <source>
        <dbReference type="Proteomes" id="UP000225706"/>
    </source>
</evidence>
<feature type="region of interest" description="Disordered" evidence="9">
    <location>
        <begin position="749"/>
        <end position="787"/>
    </location>
</feature>
<feature type="compositionally biased region" description="Basic and acidic residues" evidence="9">
    <location>
        <begin position="504"/>
        <end position="516"/>
    </location>
</feature>
<keyword evidence="4 8" id="KW-0067">ATP-binding</keyword>
<evidence type="ECO:0000256" key="7">
    <source>
        <dbReference type="ARBA" id="ARBA00023212"/>
    </source>
</evidence>
<dbReference type="PROSITE" id="PS50067">
    <property type="entry name" value="KINESIN_MOTOR_2"/>
    <property type="match status" value="1"/>
</dbReference>
<feature type="domain" description="Kinesin motor" evidence="10">
    <location>
        <begin position="3"/>
        <end position="404"/>
    </location>
</feature>